<sequence length="216" mass="24216">MDRYVWVSDRVDRLEYAAPRERLKQAAERLFADHGFHRLSLRQLASEVGMLPGSLYAHFDGKDSLLQELIEDGYEALVEGARTELHHAPHGGALEALVRHHLRFRRDHPCWFALATGERRHLAAQRQAEIIRYEGEYEHLFVHALGAGAARGVHAGVRQLLRLLDALSLHDEAHEAAQLNGWARDLAWLAVRQLAAGQVTVPGTGKHGAERMGTRG</sequence>
<dbReference type="InterPro" id="IPR050109">
    <property type="entry name" value="HTH-type_TetR-like_transc_reg"/>
</dbReference>
<dbReference type="OrthoDB" id="7028830at2"/>
<dbReference type="GO" id="GO:0003700">
    <property type="term" value="F:DNA-binding transcription factor activity"/>
    <property type="evidence" value="ECO:0007669"/>
    <property type="project" value="TreeGrafter"/>
</dbReference>
<accession>A0A6I6LKK7</accession>
<dbReference type="Proteomes" id="UP000438983">
    <property type="component" value="Chromosome"/>
</dbReference>
<feature type="DNA-binding region" description="H-T-H motif" evidence="4">
    <location>
        <begin position="40"/>
        <end position="59"/>
    </location>
</feature>
<evidence type="ECO:0000256" key="2">
    <source>
        <dbReference type="ARBA" id="ARBA00023125"/>
    </source>
</evidence>
<dbReference type="PROSITE" id="PS50977">
    <property type="entry name" value="HTH_TETR_2"/>
    <property type="match status" value="1"/>
</dbReference>
<evidence type="ECO:0000256" key="1">
    <source>
        <dbReference type="ARBA" id="ARBA00023015"/>
    </source>
</evidence>
<dbReference type="PRINTS" id="PR00455">
    <property type="entry name" value="HTHTETR"/>
</dbReference>
<dbReference type="AlphaFoldDB" id="A0A6I6LKK7"/>
<keyword evidence="2 4" id="KW-0238">DNA-binding</keyword>
<dbReference type="InterPro" id="IPR036271">
    <property type="entry name" value="Tet_transcr_reg_TetR-rel_C_sf"/>
</dbReference>
<keyword evidence="1" id="KW-0805">Transcription regulation</keyword>
<dbReference type="Pfam" id="PF00440">
    <property type="entry name" value="TetR_N"/>
    <property type="match status" value="1"/>
</dbReference>
<protein>
    <submittedName>
        <fullName evidence="6">TetR family transcriptional regulator</fullName>
    </submittedName>
</protein>
<organism evidence="6 7">
    <name type="scientific">Stutzerimonas stutzeri</name>
    <name type="common">Pseudomonas stutzeri</name>
    <dbReference type="NCBI Taxonomy" id="316"/>
    <lineage>
        <taxon>Bacteria</taxon>
        <taxon>Pseudomonadati</taxon>
        <taxon>Pseudomonadota</taxon>
        <taxon>Gammaproteobacteria</taxon>
        <taxon>Pseudomonadales</taxon>
        <taxon>Pseudomonadaceae</taxon>
        <taxon>Stutzerimonas</taxon>
    </lineage>
</organism>
<dbReference type="InterPro" id="IPR009057">
    <property type="entry name" value="Homeodomain-like_sf"/>
</dbReference>
<gene>
    <name evidence="6" type="ORF">GQA94_13170</name>
</gene>
<dbReference type="PANTHER" id="PTHR30055:SF234">
    <property type="entry name" value="HTH-TYPE TRANSCRIPTIONAL REGULATOR BETI"/>
    <property type="match status" value="1"/>
</dbReference>
<evidence type="ECO:0000256" key="3">
    <source>
        <dbReference type="ARBA" id="ARBA00023163"/>
    </source>
</evidence>
<proteinExistence type="predicted"/>
<feature type="domain" description="HTH tetR-type" evidence="5">
    <location>
        <begin position="17"/>
        <end position="77"/>
    </location>
</feature>
<dbReference type="SUPFAM" id="SSF46689">
    <property type="entry name" value="Homeodomain-like"/>
    <property type="match status" value="1"/>
</dbReference>
<dbReference type="GO" id="GO:0000976">
    <property type="term" value="F:transcription cis-regulatory region binding"/>
    <property type="evidence" value="ECO:0007669"/>
    <property type="project" value="TreeGrafter"/>
</dbReference>
<dbReference type="InterPro" id="IPR001647">
    <property type="entry name" value="HTH_TetR"/>
</dbReference>
<evidence type="ECO:0000256" key="4">
    <source>
        <dbReference type="PROSITE-ProRule" id="PRU00335"/>
    </source>
</evidence>
<dbReference type="EMBL" id="CP046902">
    <property type="protein sequence ID" value="QGZ30968.1"/>
    <property type="molecule type" value="Genomic_DNA"/>
</dbReference>
<dbReference type="Gene3D" id="1.10.357.10">
    <property type="entry name" value="Tetracycline Repressor, domain 2"/>
    <property type="match status" value="1"/>
</dbReference>
<evidence type="ECO:0000313" key="6">
    <source>
        <dbReference type="EMBL" id="QGZ30968.1"/>
    </source>
</evidence>
<reference evidence="6 7" key="1">
    <citation type="submission" date="2019-12" db="EMBL/GenBank/DDBJ databases">
        <title>Complete genome sequence of Pseudomonas stutzeri.</title>
        <authorList>
            <person name="Lim S.R."/>
            <person name="Kim J.H."/>
        </authorList>
    </citation>
    <scope>NUCLEOTIDE SEQUENCE [LARGE SCALE GENOMIC DNA]</scope>
    <source>
        <strain evidence="6 7">PM101005</strain>
    </source>
</reference>
<dbReference type="SUPFAM" id="SSF48498">
    <property type="entry name" value="Tetracyclin repressor-like, C-terminal domain"/>
    <property type="match status" value="1"/>
</dbReference>
<evidence type="ECO:0000259" key="5">
    <source>
        <dbReference type="PROSITE" id="PS50977"/>
    </source>
</evidence>
<dbReference type="PANTHER" id="PTHR30055">
    <property type="entry name" value="HTH-TYPE TRANSCRIPTIONAL REGULATOR RUTR"/>
    <property type="match status" value="1"/>
</dbReference>
<keyword evidence="3" id="KW-0804">Transcription</keyword>
<name>A0A6I6LKK7_STUST</name>
<evidence type="ECO:0000313" key="7">
    <source>
        <dbReference type="Proteomes" id="UP000438983"/>
    </source>
</evidence>